<dbReference type="RefSeq" id="WP_125983308.1">
    <property type="nucleotide sequence ID" value="NZ_NGJS01000003.1"/>
</dbReference>
<protein>
    <recommendedName>
        <fullName evidence="3">Amidohydrolase</fullName>
    </recommendedName>
</protein>
<dbReference type="PIRSF" id="PIRSF037227">
    <property type="entry name" value="Aminobenzoyl-glu_utiliz_pB"/>
    <property type="match status" value="1"/>
</dbReference>
<evidence type="ECO:0008006" key="3">
    <source>
        <dbReference type="Google" id="ProtNLM"/>
    </source>
</evidence>
<dbReference type="InterPro" id="IPR036264">
    <property type="entry name" value="Bact_exopeptidase_dim_dom"/>
</dbReference>
<evidence type="ECO:0000313" key="1">
    <source>
        <dbReference type="EMBL" id="RST99773.1"/>
    </source>
</evidence>
<comment type="caution">
    <text evidence="1">The sequence shown here is derived from an EMBL/GenBank/DDBJ whole genome shotgun (WGS) entry which is preliminary data.</text>
</comment>
<dbReference type="PANTHER" id="PTHR30575">
    <property type="entry name" value="PEPTIDASE M20"/>
    <property type="match status" value="1"/>
</dbReference>
<dbReference type="InterPro" id="IPR052030">
    <property type="entry name" value="Peptidase_M20/M20A_hydrolases"/>
</dbReference>
<reference evidence="1 2" key="1">
    <citation type="submission" date="2017-05" db="EMBL/GenBank/DDBJ databases">
        <title>Vagococcus spp. assemblies.</title>
        <authorList>
            <person name="Gulvik C.A."/>
        </authorList>
    </citation>
    <scope>NUCLEOTIDE SEQUENCE [LARGE SCALE GENOMIC DNA]</scope>
    <source>
        <strain evidence="1 2">SS1995</strain>
    </source>
</reference>
<dbReference type="SUPFAM" id="SSF53187">
    <property type="entry name" value="Zn-dependent exopeptidases"/>
    <property type="match status" value="1"/>
</dbReference>
<dbReference type="InterPro" id="IPR017439">
    <property type="entry name" value="Amidohydrolase"/>
</dbReference>
<dbReference type="Gene3D" id="3.40.630.10">
    <property type="entry name" value="Zn peptidases"/>
    <property type="match status" value="1"/>
</dbReference>
<dbReference type="CDD" id="cd05673">
    <property type="entry name" value="M20_Acy1L2_AbgB"/>
    <property type="match status" value="1"/>
</dbReference>
<proteinExistence type="predicted"/>
<dbReference type="GO" id="GO:0005737">
    <property type="term" value="C:cytoplasm"/>
    <property type="evidence" value="ECO:0007669"/>
    <property type="project" value="TreeGrafter"/>
</dbReference>
<dbReference type="Gene3D" id="3.30.70.360">
    <property type="match status" value="1"/>
</dbReference>
<keyword evidence="2" id="KW-1185">Reference proteome</keyword>
<gene>
    <name evidence="1" type="ORF">CBF37_03345</name>
</gene>
<dbReference type="SUPFAM" id="SSF55031">
    <property type="entry name" value="Bacterial exopeptidase dimerisation domain"/>
    <property type="match status" value="1"/>
</dbReference>
<dbReference type="FunFam" id="3.30.70.360:FF:000004">
    <property type="entry name" value="Peptidase M20 domain-containing protein 2"/>
    <property type="match status" value="1"/>
</dbReference>
<dbReference type="InterPro" id="IPR017145">
    <property type="entry name" value="Aminobenzoyl-glu_utiliz_pB"/>
</dbReference>
<dbReference type="PANTHER" id="PTHR30575:SF0">
    <property type="entry name" value="XAA-ARG DIPEPTIDASE"/>
    <property type="match status" value="1"/>
</dbReference>
<organism evidence="1 2">
    <name type="scientific">Vagococcus vulneris</name>
    <dbReference type="NCBI Taxonomy" id="1977869"/>
    <lineage>
        <taxon>Bacteria</taxon>
        <taxon>Bacillati</taxon>
        <taxon>Bacillota</taxon>
        <taxon>Bacilli</taxon>
        <taxon>Lactobacillales</taxon>
        <taxon>Enterococcaceae</taxon>
        <taxon>Vagococcus</taxon>
    </lineage>
</organism>
<dbReference type="EMBL" id="NGJS01000003">
    <property type="protein sequence ID" value="RST99773.1"/>
    <property type="molecule type" value="Genomic_DNA"/>
</dbReference>
<evidence type="ECO:0000313" key="2">
    <source>
        <dbReference type="Proteomes" id="UP000287857"/>
    </source>
</evidence>
<dbReference type="NCBIfam" id="TIGR01891">
    <property type="entry name" value="amidohydrolases"/>
    <property type="match status" value="1"/>
</dbReference>
<dbReference type="Pfam" id="PF01546">
    <property type="entry name" value="Peptidase_M20"/>
    <property type="match status" value="1"/>
</dbReference>
<dbReference type="OrthoDB" id="9781032at2"/>
<dbReference type="AlphaFoldDB" id="A0A430A0B2"/>
<dbReference type="GO" id="GO:0046657">
    <property type="term" value="P:folic acid catabolic process"/>
    <property type="evidence" value="ECO:0007669"/>
    <property type="project" value="TreeGrafter"/>
</dbReference>
<name>A0A430A0B2_9ENTE</name>
<dbReference type="GO" id="GO:0016805">
    <property type="term" value="F:dipeptidase activity"/>
    <property type="evidence" value="ECO:0007669"/>
    <property type="project" value="TreeGrafter"/>
</dbReference>
<dbReference type="GO" id="GO:0071713">
    <property type="term" value="F:para-aminobenzoyl-glutamate hydrolase activity"/>
    <property type="evidence" value="ECO:0007669"/>
    <property type="project" value="TreeGrafter"/>
</dbReference>
<dbReference type="InterPro" id="IPR002933">
    <property type="entry name" value="Peptidase_M20"/>
</dbReference>
<dbReference type="Proteomes" id="UP000287857">
    <property type="component" value="Unassembled WGS sequence"/>
</dbReference>
<sequence>MHNKIAAYVDDKEKMYHDLSDKIWDLAEIKFHEHESAEAIMTILKNEGFSIQSNVADISTAFIGTFGNKGPSIGFLGEYDALPDLSQRADTTIQEINPEAASTNGHGCGHNLLGTASLAAAIATKEYIEEHNIDATIKYFGCPAEEGGSGKTYMVRNHVFDGLDMAICWHPGTDNVIFGCQTLANIQAAFEFKGISSHAANSPEMGRSALDAVELMNVGSNYLREHVTSDARFHYAILDGGSISPSVVQSHAKVLYLIRAPKVYQVKEIYDRICKIAEGAAIMTETEVTVHFDKACSNYIPNKTYSEIMSTCMQEIGAPKFDKADWDFAQKIYDNLTEDEKKFRMVPPIGPVEKKLIAENAGKPLADFVYPYNPIMGNITMPGSTDVGDVSWVVPTVQCVMTTEVQHTPMHSWQWVANGKSGIAKKGMLQAAKVMAATAVTVIEEPNYIETAKAELKAVTDQTPYQNPIPEDVKPNSLNF</sequence>
<accession>A0A430A0B2</accession>